<dbReference type="EMBL" id="JACHIP010000006">
    <property type="protein sequence ID" value="MBB5059630.1"/>
    <property type="molecule type" value="Genomic_DNA"/>
</dbReference>
<feature type="transmembrane region" description="Helical" evidence="1">
    <location>
        <begin position="6"/>
        <end position="22"/>
    </location>
</feature>
<evidence type="ECO:0000256" key="1">
    <source>
        <dbReference type="SAM" id="Phobius"/>
    </source>
</evidence>
<organism evidence="2 3">
    <name type="scientific">Granulicella aggregans</name>
    <dbReference type="NCBI Taxonomy" id="474949"/>
    <lineage>
        <taxon>Bacteria</taxon>
        <taxon>Pseudomonadati</taxon>
        <taxon>Acidobacteriota</taxon>
        <taxon>Terriglobia</taxon>
        <taxon>Terriglobales</taxon>
        <taxon>Acidobacteriaceae</taxon>
        <taxon>Granulicella</taxon>
    </lineage>
</organism>
<dbReference type="AlphaFoldDB" id="A0A7W8E6U9"/>
<feature type="transmembrane region" description="Helical" evidence="1">
    <location>
        <begin position="90"/>
        <end position="111"/>
    </location>
</feature>
<gene>
    <name evidence="2" type="ORF">HDF16_004356</name>
</gene>
<reference evidence="2 3" key="1">
    <citation type="submission" date="2020-08" db="EMBL/GenBank/DDBJ databases">
        <title>Genomic Encyclopedia of Type Strains, Phase IV (KMG-V): Genome sequencing to study the core and pangenomes of soil and plant-associated prokaryotes.</title>
        <authorList>
            <person name="Whitman W."/>
        </authorList>
    </citation>
    <scope>NUCLEOTIDE SEQUENCE [LARGE SCALE GENOMIC DNA]</scope>
    <source>
        <strain evidence="2 3">M8UP14</strain>
    </source>
</reference>
<keyword evidence="1" id="KW-0472">Membrane</keyword>
<name>A0A7W8E6U9_9BACT</name>
<feature type="transmembrane region" description="Helical" evidence="1">
    <location>
        <begin position="29"/>
        <end position="55"/>
    </location>
</feature>
<feature type="transmembrane region" description="Helical" evidence="1">
    <location>
        <begin position="193"/>
        <end position="213"/>
    </location>
</feature>
<feature type="transmembrane region" description="Helical" evidence="1">
    <location>
        <begin position="149"/>
        <end position="173"/>
    </location>
</feature>
<proteinExistence type="predicted"/>
<dbReference type="Proteomes" id="UP000540989">
    <property type="component" value="Unassembled WGS sequence"/>
</dbReference>
<sequence>MPAFLISALAVVCAAILIVILHRSIRQAILLTVMAVAWFAVTGMLAEAGFFSNFAVTPPRLLLALVTPAVALAIVIRSNSLRESLAATPIAVLIYLQVFRVVVEVLLFRAYKMGNIPVQMTFEGRNFDIIAGLTAPIAGWLYQRSKSRLLATLWNVAGLGLLGNIVVVAILSMPGKLRYFTDGPANTLLTHFPFIYLPAVLVPIAYTAHILSLRQLWSRGSSPEGAAGA</sequence>
<evidence type="ECO:0000313" key="3">
    <source>
        <dbReference type="Proteomes" id="UP000540989"/>
    </source>
</evidence>
<accession>A0A7W8E6U9</accession>
<keyword evidence="1" id="KW-0812">Transmembrane</keyword>
<feature type="transmembrane region" description="Helical" evidence="1">
    <location>
        <begin position="126"/>
        <end position="142"/>
    </location>
</feature>
<feature type="transmembrane region" description="Helical" evidence="1">
    <location>
        <begin position="61"/>
        <end position="78"/>
    </location>
</feature>
<keyword evidence="3" id="KW-1185">Reference proteome</keyword>
<keyword evidence="1" id="KW-1133">Transmembrane helix</keyword>
<dbReference type="RefSeq" id="WP_184221305.1">
    <property type="nucleotide sequence ID" value="NZ_JACHIP010000006.1"/>
</dbReference>
<evidence type="ECO:0000313" key="2">
    <source>
        <dbReference type="EMBL" id="MBB5059630.1"/>
    </source>
</evidence>
<comment type="caution">
    <text evidence="2">The sequence shown here is derived from an EMBL/GenBank/DDBJ whole genome shotgun (WGS) entry which is preliminary data.</text>
</comment>
<protein>
    <submittedName>
        <fullName evidence="2">Uncharacterized protein</fullName>
    </submittedName>
</protein>